<sequence length="649" mass="73891">MDDRADKKKVQSGNFLLRRLFRKEINKQDFTFGPDENCRESIRSSSDISLCHEASLEEVASTSRVYSEHHVGSEYVMDNGSLLSLQPWIFRMEQNWKLEEEDSDALCRWSHDLSGYEWTLCVSPNRMRSSNWNNCGKRHAHRHILRPVTYTENFMPHFPDNVGVEEYAFSSLPSSPVRSERLSFLTDKRTMSKLRDDVVGEQPESIRIKNNVYGTSFEKSHNQTSCPTIGESTTVIGVPQLPETRKAKRKSREPIASIDTSFSNKLCRTSNPHGFVDGIFFFLLGVAVGFISSMLTNKLEVEKLKKLLKDNEDLVQDLHEELEMKDSLTVKELTNRNHGNQEFEHFALNICKNVLQNHKSEGHDASWPMDNCDHECLTIIQNCPEELSEIEAELEAELERLEQNITASSIGQKNSNLSQLDQELVADVIVCGELRQDLLDNDAREGETDVNNGTCTTSDTHAYNPNYSVSPKELSLRLHKVIESRLEARIKELETELEESQRKLNLVEAAKSCSRQSFSGVGVGSLHLDNNPTSFQESDSHPLCLNLADDALNAYSEAYEDFIRLTETEEDEKMSSISTGDLPGVKQSNLSKEFKISKMEAWEDLYWTEGEEDNLEDEGKDLIQKIVEKTRQGSPALINAQRMLFLMDL</sequence>
<gene>
    <name evidence="3" type="ORF">AXF42_Ash009177</name>
</gene>
<evidence type="ECO:0000313" key="4">
    <source>
        <dbReference type="Proteomes" id="UP000236161"/>
    </source>
</evidence>
<evidence type="ECO:0000256" key="1">
    <source>
        <dbReference type="SAM" id="Coils"/>
    </source>
</evidence>
<evidence type="ECO:0000313" key="3">
    <source>
        <dbReference type="EMBL" id="PKA53681.1"/>
    </source>
</evidence>
<dbReference type="Proteomes" id="UP000236161">
    <property type="component" value="Unassembled WGS sequence"/>
</dbReference>
<protein>
    <submittedName>
        <fullName evidence="3">Uncharacterized protein</fullName>
    </submittedName>
</protein>
<dbReference type="OrthoDB" id="1701885at2759"/>
<keyword evidence="2" id="KW-0812">Transmembrane</keyword>
<dbReference type="PANTHER" id="PTHR33476:SF7">
    <property type="entry name" value="EMB|CAB62613.1"/>
    <property type="match status" value="1"/>
</dbReference>
<keyword evidence="2" id="KW-0472">Membrane</keyword>
<keyword evidence="1" id="KW-0175">Coiled coil</keyword>
<feature type="coiled-coil region" evidence="1">
    <location>
        <begin position="476"/>
        <end position="510"/>
    </location>
</feature>
<keyword evidence="2" id="KW-1133">Transmembrane helix</keyword>
<organism evidence="3 4">
    <name type="scientific">Apostasia shenzhenica</name>
    <dbReference type="NCBI Taxonomy" id="1088818"/>
    <lineage>
        <taxon>Eukaryota</taxon>
        <taxon>Viridiplantae</taxon>
        <taxon>Streptophyta</taxon>
        <taxon>Embryophyta</taxon>
        <taxon>Tracheophyta</taxon>
        <taxon>Spermatophyta</taxon>
        <taxon>Magnoliopsida</taxon>
        <taxon>Liliopsida</taxon>
        <taxon>Asparagales</taxon>
        <taxon>Orchidaceae</taxon>
        <taxon>Apostasioideae</taxon>
        <taxon>Apostasia</taxon>
    </lineage>
</organism>
<dbReference type="InterPro" id="IPR040348">
    <property type="entry name" value="POLAR-like"/>
</dbReference>
<feature type="transmembrane region" description="Helical" evidence="2">
    <location>
        <begin position="275"/>
        <end position="296"/>
    </location>
</feature>
<name>A0A2I0ADQ3_9ASPA</name>
<dbReference type="AlphaFoldDB" id="A0A2I0ADQ3"/>
<reference evidence="3 4" key="1">
    <citation type="journal article" date="2017" name="Nature">
        <title>The Apostasia genome and the evolution of orchids.</title>
        <authorList>
            <person name="Zhang G.Q."/>
            <person name="Liu K.W."/>
            <person name="Li Z."/>
            <person name="Lohaus R."/>
            <person name="Hsiao Y.Y."/>
            <person name="Niu S.C."/>
            <person name="Wang J.Y."/>
            <person name="Lin Y.C."/>
            <person name="Xu Q."/>
            <person name="Chen L.J."/>
            <person name="Yoshida K."/>
            <person name="Fujiwara S."/>
            <person name="Wang Z.W."/>
            <person name="Zhang Y.Q."/>
            <person name="Mitsuda N."/>
            <person name="Wang M."/>
            <person name="Liu G.H."/>
            <person name="Pecoraro L."/>
            <person name="Huang H.X."/>
            <person name="Xiao X.J."/>
            <person name="Lin M."/>
            <person name="Wu X.Y."/>
            <person name="Wu W.L."/>
            <person name="Chen Y.Y."/>
            <person name="Chang S.B."/>
            <person name="Sakamoto S."/>
            <person name="Ohme-Takagi M."/>
            <person name="Yagi M."/>
            <person name="Zeng S.J."/>
            <person name="Shen C.Y."/>
            <person name="Yeh C.M."/>
            <person name="Luo Y.B."/>
            <person name="Tsai W.C."/>
            <person name="Van de Peer Y."/>
            <person name="Liu Z.J."/>
        </authorList>
    </citation>
    <scope>NUCLEOTIDE SEQUENCE [LARGE SCALE GENOMIC DNA]</scope>
    <source>
        <strain evidence="4">cv. Shenzhen</strain>
        <tissue evidence="3">Stem</tissue>
    </source>
</reference>
<dbReference type="GO" id="GO:0008356">
    <property type="term" value="P:asymmetric cell division"/>
    <property type="evidence" value="ECO:0007669"/>
    <property type="project" value="InterPro"/>
</dbReference>
<evidence type="ECO:0000256" key="2">
    <source>
        <dbReference type="SAM" id="Phobius"/>
    </source>
</evidence>
<dbReference type="EMBL" id="KZ451993">
    <property type="protein sequence ID" value="PKA53681.1"/>
    <property type="molecule type" value="Genomic_DNA"/>
</dbReference>
<dbReference type="PANTHER" id="PTHR33476">
    <property type="entry name" value="EMB|CAB62613.1"/>
    <property type="match status" value="1"/>
</dbReference>
<proteinExistence type="predicted"/>
<dbReference type="STRING" id="1088818.A0A2I0ADQ3"/>
<keyword evidence="4" id="KW-1185">Reference proteome</keyword>
<accession>A0A2I0ADQ3</accession>
<feature type="coiled-coil region" evidence="1">
    <location>
        <begin position="384"/>
        <end position="411"/>
    </location>
</feature>